<dbReference type="PANTHER" id="PTHR38048">
    <property type="entry name" value="EXPRESSED PROTEIN"/>
    <property type="match status" value="1"/>
</dbReference>
<gene>
    <name evidence="3" type="ORF">B0H63DRAFT_14676</name>
</gene>
<dbReference type="Proteomes" id="UP001285441">
    <property type="component" value="Unassembled WGS sequence"/>
</dbReference>
<evidence type="ECO:0000256" key="1">
    <source>
        <dbReference type="SAM" id="SignalP"/>
    </source>
</evidence>
<dbReference type="EMBL" id="JAULSW010000001">
    <property type="protein sequence ID" value="KAK3393251.1"/>
    <property type="molecule type" value="Genomic_DNA"/>
</dbReference>
<name>A0AAE0P4M8_9PEZI</name>
<evidence type="ECO:0000313" key="4">
    <source>
        <dbReference type="Proteomes" id="UP001285441"/>
    </source>
</evidence>
<evidence type="ECO:0000313" key="3">
    <source>
        <dbReference type="EMBL" id="KAK3393251.1"/>
    </source>
</evidence>
<dbReference type="InterPro" id="IPR012312">
    <property type="entry name" value="Hemerythrin-like"/>
</dbReference>
<dbReference type="InterPro" id="IPR053206">
    <property type="entry name" value="Dimeric_xanthone_biosynth"/>
</dbReference>
<reference evidence="3" key="2">
    <citation type="submission" date="2023-06" db="EMBL/GenBank/DDBJ databases">
        <authorList>
            <consortium name="Lawrence Berkeley National Laboratory"/>
            <person name="Haridas S."/>
            <person name="Hensen N."/>
            <person name="Bonometti L."/>
            <person name="Westerberg I."/>
            <person name="Brannstrom I.O."/>
            <person name="Guillou S."/>
            <person name="Cros-Aarteil S."/>
            <person name="Calhoun S."/>
            <person name="Kuo A."/>
            <person name="Mondo S."/>
            <person name="Pangilinan J."/>
            <person name="Riley R."/>
            <person name="LaButti K."/>
            <person name="Andreopoulos B."/>
            <person name="Lipzen A."/>
            <person name="Chen C."/>
            <person name="Yanf M."/>
            <person name="Daum C."/>
            <person name="Ng V."/>
            <person name="Clum A."/>
            <person name="Steindorff A."/>
            <person name="Ohm R."/>
            <person name="Martin F."/>
            <person name="Silar P."/>
            <person name="Natvig D."/>
            <person name="Lalanne C."/>
            <person name="Gautier V."/>
            <person name="Ament-velasquez S.L."/>
            <person name="Kruys A."/>
            <person name="Hutchinson M.I."/>
            <person name="Powell A.J."/>
            <person name="Barry K."/>
            <person name="Miller A.N."/>
            <person name="Grigoriev I.V."/>
            <person name="Debuchy R."/>
            <person name="Gladieux P."/>
            <person name="Thoren M.H."/>
            <person name="Johannesson H."/>
        </authorList>
    </citation>
    <scope>NUCLEOTIDE SEQUENCE</scope>
    <source>
        <strain evidence="3">CBS 232.78</strain>
    </source>
</reference>
<organism evidence="3 4">
    <name type="scientific">Podospora didyma</name>
    <dbReference type="NCBI Taxonomy" id="330526"/>
    <lineage>
        <taxon>Eukaryota</taxon>
        <taxon>Fungi</taxon>
        <taxon>Dikarya</taxon>
        <taxon>Ascomycota</taxon>
        <taxon>Pezizomycotina</taxon>
        <taxon>Sordariomycetes</taxon>
        <taxon>Sordariomycetidae</taxon>
        <taxon>Sordariales</taxon>
        <taxon>Podosporaceae</taxon>
        <taxon>Podospora</taxon>
    </lineage>
</organism>
<dbReference type="PANTHER" id="PTHR38048:SF2">
    <property type="entry name" value="HEMERYTHRIN-LIKE DOMAIN-CONTAINING PROTEIN"/>
    <property type="match status" value="1"/>
</dbReference>
<dbReference type="Gene3D" id="1.20.120.520">
    <property type="entry name" value="nmb1532 protein domain like"/>
    <property type="match status" value="1"/>
</dbReference>
<reference evidence="3" key="1">
    <citation type="journal article" date="2023" name="Mol. Phylogenet. Evol.">
        <title>Genome-scale phylogeny and comparative genomics of the fungal order Sordariales.</title>
        <authorList>
            <person name="Hensen N."/>
            <person name="Bonometti L."/>
            <person name="Westerberg I."/>
            <person name="Brannstrom I.O."/>
            <person name="Guillou S."/>
            <person name="Cros-Aarteil S."/>
            <person name="Calhoun S."/>
            <person name="Haridas S."/>
            <person name="Kuo A."/>
            <person name="Mondo S."/>
            <person name="Pangilinan J."/>
            <person name="Riley R."/>
            <person name="LaButti K."/>
            <person name="Andreopoulos B."/>
            <person name="Lipzen A."/>
            <person name="Chen C."/>
            <person name="Yan M."/>
            <person name="Daum C."/>
            <person name="Ng V."/>
            <person name="Clum A."/>
            <person name="Steindorff A."/>
            <person name="Ohm R.A."/>
            <person name="Martin F."/>
            <person name="Silar P."/>
            <person name="Natvig D.O."/>
            <person name="Lalanne C."/>
            <person name="Gautier V."/>
            <person name="Ament-Velasquez S.L."/>
            <person name="Kruys A."/>
            <person name="Hutchinson M.I."/>
            <person name="Powell A.J."/>
            <person name="Barry K."/>
            <person name="Miller A.N."/>
            <person name="Grigoriev I.V."/>
            <person name="Debuchy R."/>
            <person name="Gladieux P."/>
            <person name="Hiltunen Thoren M."/>
            <person name="Johannesson H."/>
        </authorList>
    </citation>
    <scope>NUCLEOTIDE SEQUENCE</scope>
    <source>
        <strain evidence="3">CBS 232.78</strain>
    </source>
</reference>
<evidence type="ECO:0000259" key="2">
    <source>
        <dbReference type="Pfam" id="PF01814"/>
    </source>
</evidence>
<dbReference type="Pfam" id="PF01814">
    <property type="entry name" value="Hemerythrin"/>
    <property type="match status" value="1"/>
</dbReference>
<comment type="caution">
    <text evidence="3">The sequence shown here is derived from an EMBL/GenBank/DDBJ whole genome shotgun (WGS) entry which is preliminary data.</text>
</comment>
<protein>
    <recommendedName>
        <fullName evidence="2">Hemerythrin-like domain-containing protein</fullName>
    </recommendedName>
</protein>
<feature type="signal peptide" evidence="1">
    <location>
        <begin position="1"/>
        <end position="22"/>
    </location>
</feature>
<dbReference type="AlphaFoldDB" id="A0AAE0P4M8"/>
<proteinExistence type="predicted"/>
<sequence length="302" mass="33841">MAGPRTTLILSLPFMIIGFLLSRAPYMMTSIAPSKPWADSPMKLITTPQFLTKKTDIFTSGATHMALLHNSILRGYNSIYQQAPHILEQDKAEFVGYCLTWFKFVKSHHDDEEATLFTKIEELLQDKNVFEETHKEHDAFLAGLFEFEKYLSGLKTPVDYSGDELLRIMGTFQEPFESHFHSEIATISKLSDHPNAPKEGTPQNAAASATFKAWGKATVTKAGVLDVVPFFLLNLDRTAEDGMWTNWPPMPAPIRWGLINIAGALHSGWWKFASCDAAGKPKQLWAFYAADIKAQREGQAKA</sequence>
<feature type="domain" description="Hemerythrin-like" evidence="2">
    <location>
        <begin position="65"/>
        <end position="183"/>
    </location>
</feature>
<accession>A0AAE0P4M8</accession>
<keyword evidence="1" id="KW-0732">Signal</keyword>
<feature type="chain" id="PRO_5042190882" description="Hemerythrin-like domain-containing protein" evidence="1">
    <location>
        <begin position="23"/>
        <end position="302"/>
    </location>
</feature>
<keyword evidence="4" id="KW-1185">Reference proteome</keyword>